<proteinExistence type="predicted"/>
<dbReference type="KEGG" id="tcu:Tcur_4633"/>
<reference evidence="2 3" key="1">
    <citation type="journal article" date="2011" name="Stand. Genomic Sci.">
        <title>Complete genome sequence of Thermomonospora curvata type strain (B9).</title>
        <authorList>
            <person name="Chertkov O."/>
            <person name="Sikorski J."/>
            <person name="Nolan M."/>
            <person name="Lapidus A."/>
            <person name="Lucas S."/>
            <person name="Del Rio T.G."/>
            <person name="Tice H."/>
            <person name="Cheng J.F."/>
            <person name="Goodwin L."/>
            <person name="Pitluck S."/>
            <person name="Liolios K."/>
            <person name="Ivanova N."/>
            <person name="Mavromatis K."/>
            <person name="Mikhailova N."/>
            <person name="Ovchinnikova G."/>
            <person name="Pati A."/>
            <person name="Chen A."/>
            <person name="Palaniappan K."/>
            <person name="Djao O.D."/>
            <person name="Land M."/>
            <person name="Hauser L."/>
            <person name="Chang Y.J."/>
            <person name="Jeffries C.D."/>
            <person name="Brettin T."/>
            <person name="Han C."/>
            <person name="Detter J.C."/>
            <person name="Rohde M."/>
            <person name="Goker M."/>
            <person name="Woyke T."/>
            <person name="Bristow J."/>
            <person name="Eisen J.A."/>
            <person name="Markowitz V."/>
            <person name="Hugenholtz P."/>
            <person name="Klenk H.P."/>
            <person name="Kyrpides N.C."/>
        </authorList>
    </citation>
    <scope>NUCLEOTIDE SEQUENCE [LARGE SCALE GENOMIC DNA]</scope>
    <source>
        <strain evidence="3">ATCC 19995 / DSM 43183 / JCM 3096 / KCTC 9072 / NBRC 15933 / NCIMB 10081 / Henssen B9</strain>
    </source>
</reference>
<sequence>MCGTAAVAAGMLLVGACTQDAGTTGTAISQTPAGLDTPTVSTPQPASLQEYAATLRSALRRMDKPLKDLRKAGKYKGLAGRVAPVEEAAVEAAAMLRDITPPPELAGRHPRLLTALEEFHKTVGVVERQVKGRDLCTGPAVWADLGEADATDELRDALREVTAVLPGKRPGLALPPAGHKFSSRPSNGTFIRSSGLGGRGGLTIDNGSGDAVVTLVRGGSPRISVYVRRGGTYTVRGISDGTYRIYFASGSAWDPKNRSFGRDCRFQRFEESLRFQTVYTATQIRWSNWRITLHPVLGGQARTRSVDPGAFPN</sequence>
<feature type="chain" id="PRO_5003019545" evidence="1">
    <location>
        <begin position="22"/>
        <end position="313"/>
    </location>
</feature>
<dbReference type="EMBL" id="CP001738">
    <property type="protein sequence ID" value="ACZ00155.1"/>
    <property type="molecule type" value="Genomic_DNA"/>
</dbReference>
<keyword evidence="3" id="KW-1185">Reference proteome</keyword>
<dbReference type="Proteomes" id="UP000001918">
    <property type="component" value="Chromosome"/>
</dbReference>
<name>D1A656_THECD</name>
<dbReference type="AlphaFoldDB" id="D1A656"/>
<accession>D1A656</accession>
<gene>
    <name evidence="2" type="ordered locus">Tcur_4633</name>
</gene>
<keyword evidence="1" id="KW-0732">Signal</keyword>
<organism evidence="2 3">
    <name type="scientific">Thermomonospora curvata (strain ATCC 19995 / DSM 43183 / JCM 3096 / KCTC 9072 / NBRC 15933 / NCIMB 10081 / Henssen B9)</name>
    <dbReference type="NCBI Taxonomy" id="471852"/>
    <lineage>
        <taxon>Bacteria</taxon>
        <taxon>Bacillati</taxon>
        <taxon>Actinomycetota</taxon>
        <taxon>Actinomycetes</taxon>
        <taxon>Streptosporangiales</taxon>
        <taxon>Thermomonosporaceae</taxon>
        <taxon>Thermomonospora</taxon>
    </lineage>
</organism>
<evidence type="ECO:0000313" key="3">
    <source>
        <dbReference type="Proteomes" id="UP000001918"/>
    </source>
</evidence>
<evidence type="ECO:0000256" key="1">
    <source>
        <dbReference type="SAM" id="SignalP"/>
    </source>
</evidence>
<dbReference type="RefSeq" id="WP_012854936.1">
    <property type="nucleotide sequence ID" value="NC_013510.1"/>
</dbReference>
<dbReference type="OrthoDB" id="3680722at2"/>
<dbReference type="HOGENOM" id="CLU_069096_0_0_11"/>
<dbReference type="eggNOG" id="ENOG5032V71">
    <property type="taxonomic scope" value="Bacteria"/>
</dbReference>
<protein>
    <submittedName>
        <fullName evidence="2">Uncharacterized protein</fullName>
    </submittedName>
</protein>
<evidence type="ECO:0000313" key="2">
    <source>
        <dbReference type="EMBL" id="ACZ00155.1"/>
    </source>
</evidence>
<feature type="signal peptide" evidence="1">
    <location>
        <begin position="1"/>
        <end position="21"/>
    </location>
</feature>